<evidence type="ECO:0000259" key="9">
    <source>
        <dbReference type="PROSITE" id="PS50113"/>
    </source>
</evidence>
<dbReference type="RefSeq" id="WP_108602758.1">
    <property type="nucleotide sequence ID" value="NZ_CP026604.1"/>
</dbReference>
<feature type="domain" description="Methyl-accepting transducer" evidence="7">
    <location>
        <begin position="873"/>
        <end position="1102"/>
    </location>
</feature>
<dbReference type="InterPro" id="IPR013655">
    <property type="entry name" value="PAS_fold_3"/>
</dbReference>
<dbReference type="InterPro" id="IPR000014">
    <property type="entry name" value="PAS"/>
</dbReference>
<evidence type="ECO:0000259" key="7">
    <source>
        <dbReference type="PROSITE" id="PS50111"/>
    </source>
</evidence>
<dbReference type="CDD" id="cd00130">
    <property type="entry name" value="PAS"/>
    <property type="match status" value="2"/>
</dbReference>
<dbReference type="PROSITE" id="PS50112">
    <property type="entry name" value="PAS"/>
    <property type="match status" value="1"/>
</dbReference>
<dbReference type="SUPFAM" id="SSF58104">
    <property type="entry name" value="Methyl-accepting chemotaxis protein (MCP) signaling domain"/>
    <property type="match status" value="1"/>
</dbReference>
<gene>
    <name evidence="12" type="ORF">C2869_09770</name>
</gene>
<protein>
    <submittedName>
        <fullName evidence="12">Diguanylate cyclase</fullName>
    </submittedName>
</protein>
<evidence type="ECO:0000256" key="1">
    <source>
        <dbReference type="ARBA" id="ARBA00004370"/>
    </source>
</evidence>
<dbReference type="PROSITE" id="PS50192">
    <property type="entry name" value="T_SNARE"/>
    <property type="match status" value="1"/>
</dbReference>
<comment type="similarity">
    <text evidence="4">Belongs to the methyl-accepting chemotaxis (MCP) protein family.</text>
</comment>
<dbReference type="InterPro" id="IPR013656">
    <property type="entry name" value="PAS_4"/>
</dbReference>
<proteinExistence type="inferred from homology"/>
<dbReference type="InterPro" id="IPR001610">
    <property type="entry name" value="PAC"/>
</dbReference>
<dbReference type="InterPro" id="IPR000727">
    <property type="entry name" value="T_SNARE_dom"/>
</dbReference>
<evidence type="ECO:0000256" key="2">
    <source>
        <dbReference type="ARBA" id="ARBA00022481"/>
    </source>
</evidence>
<comment type="subcellular location">
    <subcellularLocation>
        <location evidence="1">Membrane</location>
    </subcellularLocation>
</comment>
<dbReference type="CDD" id="cd11386">
    <property type="entry name" value="MCP_signal"/>
    <property type="match status" value="1"/>
</dbReference>
<dbReference type="InterPro" id="IPR051310">
    <property type="entry name" value="MCP_chemotaxis"/>
</dbReference>
<dbReference type="SUPFAM" id="SSF55785">
    <property type="entry name" value="PYP-like sensor domain (PAS domain)"/>
    <property type="match status" value="4"/>
</dbReference>
<evidence type="ECO:0000256" key="3">
    <source>
        <dbReference type="ARBA" id="ARBA00023224"/>
    </source>
</evidence>
<feature type="domain" description="PAC" evidence="9">
    <location>
        <begin position="87"/>
        <end position="139"/>
    </location>
</feature>
<dbReference type="FunFam" id="1.10.287.950:FF:000001">
    <property type="entry name" value="Methyl-accepting chemotaxis sensory transducer"/>
    <property type="match status" value="1"/>
</dbReference>
<dbReference type="FunFam" id="3.30.450.20:FF:000075">
    <property type="entry name" value="Methyl-accepting chemotaxis protein"/>
    <property type="match status" value="3"/>
</dbReference>
<keyword evidence="13" id="KW-1185">Reference proteome</keyword>
<dbReference type="PROSITE" id="PS50885">
    <property type="entry name" value="HAMP"/>
    <property type="match status" value="1"/>
</dbReference>
<feature type="domain" description="PAC" evidence="9">
    <location>
        <begin position="209"/>
        <end position="261"/>
    </location>
</feature>
<dbReference type="Pfam" id="PF00015">
    <property type="entry name" value="MCPsignal"/>
    <property type="match status" value="1"/>
</dbReference>
<dbReference type="SMART" id="SM00283">
    <property type="entry name" value="MA"/>
    <property type="match status" value="1"/>
</dbReference>
<feature type="domain" description="HAMP" evidence="11">
    <location>
        <begin position="822"/>
        <end position="868"/>
    </location>
</feature>
<dbReference type="InterPro" id="IPR035965">
    <property type="entry name" value="PAS-like_dom_sf"/>
</dbReference>
<dbReference type="PROSITE" id="PS50113">
    <property type="entry name" value="PAC"/>
    <property type="match status" value="2"/>
</dbReference>
<keyword evidence="2" id="KW-0488">Methylation</keyword>
<evidence type="ECO:0000259" key="10">
    <source>
        <dbReference type="PROSITE" id="PS50192"/>
    </source>
</evidence>
<dbReference type="Gene3D" id="3.30.450.20">
    <property type="entry name" value="PAS domain"/>
    <property type="match status" value="6"/>
</dbReference>
<dbReference type="GO" id="GO:0006935">
    <property type="term" value="P:chemotaxis"/>
    <property type="evidence" value="ECO:0007669"/>
    <property type="project" value="InterPro"/>
</dbReference>
<dbReference type="GO" id="GO:0005886">
    <property type="term" value="C:plasma membrane"/>
    <property type="evidence" value="ECO:0007669"/>
    <property type="project" value="TreeGrafter"/>
</dbReference>
<dbReference type="InterPro" id="IPR004090">
    <property type="entry name" value="Chemotax_Me-accpt_rcpt"/>
</dbReference>
<dbReference type="Pfam" id="PF08448">
    <property type="entry name" value="PAS_4"/>
    <property type="match status" value="1"/>
</dbReference>
<name>A0A2S0VRI5_9ALTE</name>
<accession>A0A2S0VRI5</accession>
<dbReference type="Proteomes" id="UP000244441">
    <property type="component" value="Chromosome"/>
</dbReference>
<evidence type="ECO:0000313" key="12">
    <source>
        <dbReference type="EMBL" id="AWB66700.1"/>
    </source>
</evidence>
<dbReference type="SMART" id="SM00086">
    <property type="entry name" value="PAC"/>
    <property type="match status" value="3"/>
</dbReference>
<dbReference type="GO" id="GO:0007165">
    <property type="term" value="P:signal transduction"/>
    <property type="evidence" value="ECO:0007669"/>
    <property type="project" value="UniProtKB-KW"/>
</dbReference>
<evidence type="ECO:0000256" key="5">
    <source>
        <dbReference type="PROSITE-ProRule" id="PRU00284"/>
    </source>
</evidence>
<dbReference type="NCBIfam" id="TIGR00229">
    <property type="entry name" value="sensory_box"/>
    <property type="match status" value="2"/>
</dbReference>
<evidence type="ECO:0000259" key="8">
    <source>
        <dbReference type="PROSITE" id="PS50112"/>
    </source>
</evidence>
<evidence type="ECO:0000256" key="6">
    <source>
        <dbReference type="SAM" id="MobiDB-lite"/>
    </source>
</evidence>
<reference evidence="12 13" key="1">
    <citation type="submission" date="2018-01" db="EMBL/GenBank/DDBJ databases">
        <title>Genome sequence of a Cantenovulum-like bacteria.</title>
        <authorList>
            <person name="Tan W.R."/>
            <person name="Lau N.-S."/>
            <person name="Go F."/>
            <person name="Amirul A.-A.A."/>
        </authorList>
    </citation>
    <scope>NUCLEOTIDE SEQUENCE [LARGE SCALE GENOMIC DNA]</scope>
    <source>
        <strain evidence="12 13">CCB-QB4</strain>
    </source>
</reference>
<dbReference type="InterPro" id="IPR000700">
    <property type="entry name" value="PAS-assoc_C"/>
</dbReference>
<dbReference type="Pfam" id="PF08447">
    <property type="entry name" value="PAS_3"/>
    <property type="match status" value="1"/>
</dbReference>
<feature type="region of interest" description="Disordered" evidence="6">
    <location>
        <begin position="1131"/>
        <end position="1168"/>
    </location>
</feature>
<dbReference type="PANTHER" id="PTHR43531">
    <property type="entry name" value="PROTEIN ICFG"/>
    <property type="match status" value="1"/>
</dbReference>
<dbReference type="InterPro" id="IPR004089">
    <property type="entry name" value="MCPsignal_dom"/>
</dbReference>
<dbReference type="PRINTS" id="PR00260">
    <property type="entry name" value="CHEMTRNSDUCR"/>
</dbReference>
<sequence>MGWFGKQESKQKSISDLVLASLDKSQAVIEFNPDGTIITANANFLSAMGYRLEEIQGRHHSMFVDPQYANGQDYRDFWAKLNRCEFHQGEYKRFANGGREIWIQASYNPVVDEQGRLIKVIKFATDITSQKLAAADNQGQLDAISRSQAVIEFNLDGTIITANDNFLKTAGYSLSEVQGQHHRLFVDKEYAQSADYQAFWQQLSQGQFLAGEFKRVNKAGQTVWLQASYNPIYDMDGKPFKVVKYASDITQQKAAEQKAKQNANIANALNVCQANVMLADNELNIVFVNHENMSMLKSREAQLRQALPNFNADTLVGTCVDIFHKNPTHQRTMLKALREPYKTKIKVVGLTFQLIATPWNSIDGERLGTIIEWQDMTEELAAQEKAEALAADNARIKSALDKCQANVMMADNDLNIIYLNDSVKQMMKSNEAKLRTALPSFSADSLIGTCVDDFHANPSHQRNMLATLDQVYRTRLPVAGLTFDLIATPVFNDAGQRLGTVVEWNDITEQLAKQEAEQQLAAENARIKSALDVCQANVMLADNDFNIVYTNDSVSRMLNANEAKLKTVLPQFNASQLIGTNIDFYHKNPAHQRKLLDEMTSEYQTDLKLAGLTFGLIATPVYNNEGDRVGTVVEWEDKTELLARIEQERSVAKENLRVRQALDNVQTNTMIADDTNVIVYMNEAIHSMMRNAESDIRQALPNFNAQNLLGQNMDVFHKNPAHQQRLIDSLTTTYATEISVGSRRFSLVANPIISTDGERIGTVVEWNDRTAEVAIEKEIDQLVDSAAAGDLTARIATDDKDGFFAGLSNGLNRLVSVCEGVIDDTVEMLDAMAHGNLTKRIEGDYQGAFGKLKEDANQTVTKLTEIIARVNQSANTVASGADEIAQGNADLSQRTEEQASSLEETASSMEEMTSTVKQNADNAGVANELAADAQSKAIEGGRVVERAVNSMAEINDSSKRIADIIGVIDEIAFQTNLLALNAAVEAARAGEQGRGFAVVAGEVRNLAQRSAEAAKEIKDLIRDSVAKVEDGSSLVNESGETLKEIVQAVEKVSQMIADISVASNEQSSGIEQVNKAVTQMDEMTQQNAALVEEASAAGESMSEQARAMKQLLSFFTVEGGGDSRHVEYVSNAPDSVAPVPSRSYDKKTPAPAPAGLSFKESDEEWEEF</sequence>
<dbReference type="EMBL" id="CP026604">
    <property type="protein sequence ID" value="AWB66700.1"/>
    <property type="molecule type" value="Genomic_DNA"/>
</dbReference>
<dbReference type="Pfam" id="PF13188">
    <property type="entry name" value="PAS_8"/>
    <property type="match status" value="3"/>
</dbReference>
<organism evidence="12 13">
    <name type="scientific">Saccharobesus litoralis</name>
    <dbReference type="NCBI Taxonomy" id="2172099"/>
    <lineage>
        <taxon>Bacteria</taxon>
        <taxon>Pseudomonadati</taxon>
        <taxon>Pseudomonadota</taxon>
        <taxon>Gammaproteobacteria</taxon>
        <taxon>Alteromonadales</taxon>
        <taxon>Alteromonadaceae</taxon>
        <taxon>Saccharobesus</taxon>
    </lineage>
</organism>
<keyword evidence="3 5" id="KW-0807">Transducer</keyword>
<dbReference type="Gene3D" id="1.10.287.950">
    <property type="entry name" value="Methyl-accepting chemotaxis protein"/>
    <property type="match status" value="1"/>
</dbReference>
<dbReference type="GO" id="GO:0004888">
    <property type="term" value="F:transmembrane signaling receptor activity"/>
    <property type="evidence" value="ECO:0007669"/>
    <property type="project" value="InterPro"/>
</dbReference>
<dbReference type="OrthoDB" id="9765776at2"/>
<dbReference type="AlphaFoldDB" id="A0A2S0VRI5"/>
<dbReference type="KEGG" id="cate:C2869_09770"/>
<dbReference type="PROSITE" id="PS50111">
    <property type="entry name" value="CHEMOTAXIS_TRANSDUC_2"/>
    <property type="match status" value="1"/>
</dbReference>
<feature type="domain" description="T-SNARE coiled-coil homology" evidence="10">
    <location>
        <begin position="1032"/>
        <end position="1094"/>
    </location>
</feature>
<dbReference type="SMART" id="SM00091">
    <property type="entry name" value="PAS"/>
    <property type="match status" value="6"/>
</dbReference>
<dbReference type="InterPro" id="IPR003660">
    <property type="entry name" value="HAMP_dom"/>
</dbReference>
<evidence type="ECO:0000256" key="4">
    <source>
        <dbReference type="ARBA" id="ARBA00029447"/>
    </source>
</evidence>
<evidence type="ECO:0000313" key="13">
    <source>
        <dbReference type="Proteomes" id="UP000244441"/>
    </source>
</evidence>
<feature type="domain" description="PAS" evidence="8">
    <location>
        <begin position="28"/>
        <end position="67"/>
    </location>
</feature>
<dbReference type="PANTHER" id="PTHR43531:SF14">
    <property type="entry name" value="METHYL-ACCEPTING CHEMOTAXIS PROTEIN I-RELATED"/>
    <property type="match status" value="1"/>
</dbReference>
<dbReference type="Pfam" id="PF18947">
    <property type="entry name" value="HAMP_2"/>
    <property type="match status" value="1"/>
</dbReference>
<evidence type="ECO:0000259" key="11">
    <source>
        <dbReference type="PROSITE" id="PS50885"/>
    </source>
</evidence>